<dbReference type="PANTHER" id="PTHR43544">
    <property type="entry name" value="SHORT-CHAIN DEHYDROGENASE/REDUCTASE"/>
    <property type="match status" value="1"/>
</dbReference>
<reference evidence="2" key="1">
    <citation type="journal article" date="2023" name="Proc. Natl. Acad. Sci. U.S.A.">
        <title>Genomic and structural basis for evolution of tropane alkaloid biosynthesis.</title>
        <authorList>
            <person name="Wanga Y.-J."/>
            <person name="Taina T."/>
            <person name="Yua J.-Y."/>
            <person name="Lia J."/>
            <person name="Xua B."/>
            <person name="Chenc J."/>
            <person name="D'Auriad J.C."/>
            <person name="Huanga J.-P."/>
            <person name="Huanga S.-X."/>
        </authorList>
    </citation>
    <scope>NUCLEOTIDE SEQUENCE [LARGE SCALE GENOMIC DNA]</scope>
    <source>
        <strain evidence="2">cv. KIB-2019</strain>
    </source>
</reference>
<dbReference type="SUPFAM" id="SSF51735">
    <property type="entry name" value="NAD(P)-binding Rossmann-fold domains"/>
    <property type="match status" value="1"/>
</dbReference>
<dbReference type="Gene3D" id="3.40.50.720">
    <property type="entry name" value="NAD(P)-binding Rossmann-like Domain"/>
    <property type="match status" value="1"/>
</dbReference>
<dbReference type="Proteomes" id="UP001152561">
    <property type="component" value="Unassembled WGS sequence"/>
</dbReference>
<protein>
    <submittedName>
        <fullName evidence="1">Uncharacterized protein</fullName>
    </submittedName>
</protein>
<keyword evidence="2" id="KW-1185">Reference proteome</keyword>
<evidence type="ECO:0000313" key="1">
    <source>
        <dbReference type="EMBL" id="KAJ8544665.1"/>
    </source>
</evidence>
<comment type="caution">
    <text evidence="1">The sequence shown here is derived from an EMBL/GenBank/DDBJ whole genome shotgun (WGS) entry which is preliminary data.</text>
</comment>
<dbReference type="InterPro" id="IPR036291">
    <property type="entry name" value="NAD(P)-bd_dom_sf"/>
</dbReference>
<dbReference type="InterPro" id="IPR002347">
    <property type="entry name" value="SDR_fam"/>
</dbReference>
<dbReference type="Pfam" id="PF13561">
    <property type="entry name" value="adh_short_C2"/>
    <property type="match status" value="1"/>
</dbReference>
<dbReference type="GO" id="GO:0016491">
    <property type="term" value="F:oxidoreductase activity"/>
    <property type="evidence" value="ECO:0007669"/>
    <property type="project" value="TreeGrafter"/>
</dbReference>
<dbReference type="OrthoDB" id="5296at2759"/>
<gene>
    <name evidence="1" type="ORF">K7X08_017248</name>
</gene>
<dbReference type="EMBL" id="JAJAGQ010000013">
    <property type="protein sequence ID" value="KAJ8544665.1"/>
    <property type="molecule type" value="Genomic_DNA"/>
</dbReference>
<proteinExistence type="predicted"/>
<name>A0A9Q1R809_9SOLA</name>
<accession>A0A9Q1R809</accession>
<sequence length="196" mass="21666">MVGTFTNFPCTLCVRVVFTVSAVRCFNGSREFVTLLLFISSSNEEHDPVNKGWHTHREFGLTEVRQLLEKNDKGYIVATCRNHSGATGLLELKNKFPERLDIHPLDLTVESTIEDSAKSIRDKYGSLDLLINASGILSIPNVLQPETTLSKVQRSSLFLAYDINAVGPILVIKHMWPLLKAGGGSGTDKDLLLLPT</sequence>
<evidence type="ECO:0000313" key="2">
    <source>
        <dbReference type="Proteomes" id="UP001152561"/>
    </source>
</evidence>
<dbReference type="GO" id="GO:0005737">
    <property type="term" value="C:cytoplasm"/>
    <property type="evidence" value="ECO:0007669"/>
    <property type="project" value="TreeGrafter"/>
</dbReference>
<organism evidence="1 2">
    <name type="scientific">Anisodus acutangulus</name>
    <dbReference type="NCBI Taxonomy" id="402998"/>
    <lineage>
        <taxon>Eukaryota</taxon>
        <taxon>Viridiplantae</taxon>
        <taxon>Streptophyta</taxon>
        <taxon>Embryophyta</taxon>
        <taxon>Tracheophyta</taxon>
        <taxon>Spermatophyta</taxon>
        <taxon>Magnoliopsida</taxon>
        <taxon>eudicotyledons</taxon>
        <taxon>Gunneridae</taxon>
        <taxon>Pentapetalae</taxon>
        <taxon>asterids</taxon>
        <taxon>lamiids</taxon>
        <taxon>Solanales</taxon>
        <taxon>Solanaceae</taxon>
        <taxon>Solanoideae</taxon>
        <taxon>Hyoscyameae</taxon>
        <taxon>Anisodus</taxon>
    </lineage>
</organism>
<dbReference type="InterPro" id="IPR051468">
    <property type="entry name" value="Fungal_SecMetab_SDRs"/>
</dbReference>
<dbReference type="AlphaFoldDB" id="A0A9Q1R809"/>
<dbReference type="PANTHER" id="PTHR43544:SF12">
    <property type="entry name" value="NAD(P)-BINDING ROSSMANN-FOLD SUPERFAMILY PROTEIN"/>
    <property type="match status" value="1"/>
</dbReference>